<comment type="similarity">
    <text evidence="1">Belongs to the tpcK family.</text>
</comment>
<sequence>MSDANDDTPSLRNDRVRLIYLVKRRKDMTHEEFAEYWLKAHSKIFAGSRVAHQYMSRYEQMHPSAATEKAWEEKYGIRATTFDGVALFEADSFEDIRKVFDSEEYKAHVRPDEYQFIDHDGSQIIPMNFWVGFDHTKAKL</sequence>
<dbReference type="InterPro" id="IPR009799">
    <property type="entry name" value="EthD_dom"/>
</dbReference>
<dbReference type="InParanoid" id="D8Q463"/>
<gene>
    <name evidence="3" type="ORF">SCHCODRAFT_108785</name>
</gene>
<dbReference type="SUPFAM" id="SSF54909">
    <property type="entry name" value="Dimeric alpha+beta barrel"/>
    <property type="match status" value="1"/>
</dbReference>
<dbReference type="HOGENOM" id="CLU_115019_3_1_1"/>
<evidence type="ECO:0000313" key="4">
    <source>
        <dbReference type="Proteomes" id="UP000007431"/>
    </source>
</evidence>
<evidence type="ECO:0000259" key="2">
    <source>
        <dbReference type="Pfam" id="PF07110"/>
    </source>
</evidence>
<reference evidence="3 4" key="1">
    <citation type="journal article" date="2010" name="Nat. Biotechnol.">
        <title>Genome sequence of the model mushroom Schizophyllum commune.</title>
        <authorList>
            <person name="Ohm R.A."/>
            <person name="de Jong J.F."/>
            <person name="Lugones L.G."/>
            <person name="Aerts A."/>
            <person name="Kothe E."/>
            <person name="Stajich J.E."/>
            <person name="de Vries R.P."/>
            <person name="Record E."/>
            <person name="Levasseur A."/>
            <person name="Baker S.E."/>
            <person name="Bartholomew K.A."/>
            <person name="Coutinho P.M."/>
            <person name="Erdmann S."/>
            <person name="Fowler T.J."/>
            <person name="Gathman A.C."/>
            <person name="Lombard V."/>
            <person name="Henrissat B."/>
            <person name="Knabe N."/>
            <person name="Kuees U."/>
            <person name="Lilly W.W."/>
            <person name="Lindquist E."/>
            <person name="Lucas S."/>
            <person name="Magnuson J.K."/>
            <person name="Piumi F."/>
            <person name="Raudaskoski M."/>
            <person name="Salamov A."/>
            <person name="Schmutz J."/>
            <person name="Schwarze F.W.M.R."/>
            <person name="vanKuyk P.A."/>
            <person name="Horton J.S."/>
            <person name="Grigoriev I.V."/>
            <person name="Woesten H.A.B."/>
        </authorList>
    </citation>
    <scope>NUCLEOTIDE SEQUENCE [LARGE SCALE GENOMIC DNA]</scope>
    <source>
        <strain evidence="4">H4-8 / FGSC 9210</strain>
    </source>
</reference>
<dbReference type="STRING" id="578458.D8Q463"/>
<keyword evidence="4" id="KW-1185">Reference proteome</keyword>
<dbReference type="GeneID" id="9596162"/>
<feature type="non-terminal residue" evidence="3">
    <location>
        <position position="140"/>
    </location>
</feature>
<evidence type="ECO:0000256" key="1">
    <source>
        <dbReference type="ARBA" id="ARBA00005986"/>
    </source>
</evidence>
<dbReference type="VEuPathDB" id="FungiDB:SCHCODRAFT_02668156"/>
<dbReference type="Proteomes" id="UP000007431">
    <property type="component" value="Unassembled WGS sequence"/>
</dbReference>
<proteinExistence type="inferred from homology"/>
<accession>D8Q463</accession>
<dbReference type="OMA" id="HYNNAFE"/>
<dbReference type="Gene3D" id="3.30.70.100">
    <property type="match status" value="1"/>
</dbReference>
<protein>
    <recommendedName>
        <fullName evidence="2">EthD domain-containing protein</fullName>
    </recommendedName>
</protein>
<feature type="domain" description="EthD" evidence="2">
    <location>
        <begin position="26"/>
        <end position="119"/>
    </location>
</feature>
<dbReference type="AlphaFoldDB" id="D8Q463"/>
<dbReference type="GO" id="GO:0016491">
    <property type="term" value="F:oxidoreductase activity"/>
    <property type="evidence" value="ECO:0007669"/>
    <property type="project" value="InterPro"/>
</dbReference>
<dbReference type="EMBL" id="GL377306">
    <property type="protein sequence ID" value="EFI96744.1"/>
    <property type="molecule type" value="Genomic_DNA"/>
</dbReference>
<dbReference type="Pfam" id="PF07110">
    <property type="entry name" value="EthD"/>
    <property type="match status" value="1"/>
</dbReference>
<dbReference type="RefSeq" id="XP_003031647.1">
    <property type="nucleotide sequence ID" value="XM_003031601.1"/>
</dbReference>
<dbReference type="OrthoDB" id="3183782at2759"/>
<name>D8Q463_SCHCM</name>
<dbReference type="InterPro" id="IPR011008">
    <property type="entry name" value="Dimeric_a/b-barrel"/>
</dbReference>
<dbReference type="KEGG" id="scm:SCHCO_02668156"/>
<evidence type="ECO:0000313" key="3">
    <source>
        <dbReference type="EMBL" id="EFI96744.1"/>
    </source>
</evidence>
<dbReference type="eggNOG" id="ENOG502STMR">
    <property type="taxonomic scope" value="Eukaryota"/>
</dbReference>
<organism evidence="4">
    <name type="scientific">Schizophyllum commune (strain H4-8 / FGSC 9210)</name>
    <name type="common">Split gill fungus</name>
    <dbReference type="NCBI Taxonomy" id="578458"/>
    <lineage>
        <taxon>Eukaryota</taxon>
        <taxon>Fungi</taxon>
        <taxon>Dikarya</taxon>
        <taxon>Basidiomycota</taxon>
        <taxon>Agaricomycotina</taxon>
        <taxon>Agaricomycetes</taxon>
        <taxon>Agaricomycetidae</taxon>
        <taxon>Agaricales</taxon>
        <taxon>Schizophyllaceae</taxon>
        <taxon>Schizophyllum</taxon>
    </lineage>
</organism>